<evidence type="ECO:0000256" key="1">
    <source>
        <dbReference type="ARBA" id="ARBA00023110"/>
    </source>
</evidence>
<keyword evidence="2" id="KW-0413">Isomerase</keyword>
<evidence type="ECO:0000256" key="2">
    <source>
        <dbReference type="ARBA" id="ARBA00023235"/>
    </source>
</evidence>
<gene>
    <name evidence="4" type="ORF">COT08_01310</name>
</gene>
<dbReference type="GO" id="GO:0015031">
    <property type="term" value="P:protein transport"/>
    <property type="evidence" value="ECO:0007669"/>
    <property type="project" value="InterPro"/>
</dbReference>
<dbReference type="GO" id="GO:0006457">
    <property type="term" value="P:protein folding"/>
    <property type="evidence" value="ECO:0007669"/>
    <property type="project" value="InterPro"/>
</dbReference>
<sequence>MTCELPEVILGDYKGAINSIIRLKDMPKEEKEQKIIKTLLETQKINLPQLLITEEVDSRLSSLLARIEKLGLTLEGYLGSIGKNPKSLRKEYEIQSRNTIALELILNQIAKDQKISATEAQINDAIKAASADPKLVEKLENPDQKRLIGGVLTRRATLDYLVSLL</sequence>
<reference evidence="5" key="1">
    <citation type="submission" date="2017-09" db="EMBL/GenBank/DDBJ databases">
        <title>Depth-based differentiation of microbial function through sediment-hosted aquifers and enrichment of novel symbionts in the deep terrestrial subsurface.</title>
        <authorList>
            <person name="Probst A.J."/>
            <person name="Ladd B."/>
            <person name="Jarett J.K."/>
            <person name="Geller-Mcgrath D.E."/>
            <person name="Sieber C.M.K."/>
            <person name="Emerson J.B."/>
            <person name="Anantharaman K."/>
            <person name="Thomas B.C."/>
            <person name="Malmstrom R."/>
            <person name="Stieglmeier M."/>
            <person name="Klingl A."/>
            <person name="Woyke T."/>
            <person name="Ryan C.M."/>
            <person name="Banfield J.F."/>
        </authorList>
    </citation>
    <scope>NUCLEOTIDE SEQUENCE [LARGE SCALE GENOMIC DNA]</scope>
</reference>
<evidence type="ECO:0000313" key="4">
    <source>
        <dbReference type="EMBL" id="PIU28434.1"/>
    </source>
</evidence>
<dbReference type="GO" id="GO:0003755">
    <property type="term" value="F:peptidyl-prolyl cis-trans isomerase activity"/>
    <property type="evidence" value="ECO:0007669"/>
    <property type="project" value="UniProtKB-KW"/>
</dbReference>
<evidence type="ECO:0000313" key="5">
    <source>
        <dbReference type="Proteomes" id="UP000231669"/>
    </source>
</evidence>
<accession>A0A2M6YE46</accession>
<proteinExistence type="predicted"/>
<dbReference type="Pfam" id="PF05698">
    <property type="entry name" value="Trigger_C"/>
    <property type="match status" value="1"/>
</dbReference>
<comment type="caution">
    <text evidence="4">The sequence shown here is derived from an EMBL/GenBank/DDBJ whole genome shotgun (WGS) entry which is preliminary data.</text>
</comment>
<keyword evidence="1" id="KW-0697">Rotamase</keyword>
<dbReference type="EMBL" id="PEXE01000031">
    <property type="protein sequence ID" value="PIU28434.1"/>
    <property type="molecule type" value="Genomic_DNA"/>
</dbReference>
<dbReference type="Proteomes" id="UP000231669">
    <property type="component" value="Unassembled WGS sequence"/>
</dbReference>
<name>A0A2M6YE46_9BACT</name>
<evidence type="ECO:0000259" key="3">
    <source>
        <dbReference type="Pfam" id="PF05698"/>
    </source>
</evidence>
<dbReference type="InterPro" id="IPR037041">
    <property type="entry name" value="Trigger_fac_C_sf"/>
</dbReference>
<dbReference type="AlphaFoldDB" id="A0A2M6YE46"/>
<dbReference type="InterPro" id="IPR008880">
    <property type="entry name" value="Trigger_fac_C"/>
</dbReference>
<dbReference type="InterPro" id="IPR027304">
    <property type="entry name" value="Trigger_fact/SurA_dom_sf"/>
</dbReference>
<organism evidence="4 5">
    <name type="scientific">Candidatus Woesebacteria bacterium CG07_land_8_20_14_0_80_44_9</name>
    <dbReference type="NCBI Taxonomy" id="1975058"/>
    <lineage>
        <taxon>Bacteria</taxon>
        <taxon>Candidatus Woeseibacteriota</taxon>
    </lineage>
</organism>
<dbReference type="SUPFAM" id="SSF109998">
    <property type="entry name" value="Triger factor/SurA peptide-binding domain-like"/>
    <property type="match status" value="1"/>
</dbReference>
<feature type="domain" description="Trigger factor C-terminal" evidence="3">
    <location>
        <begin position="27"/>
        <end position="162"/>
    </location>
</feature>
<protein>
    <recommendedName>
        <fullName evidence="3">Trigger factor C-terminal domain-containing protein</fullName>
    </recommendedName>
</protein>
<dbReference type="Gene3D" id="1.10.3120.10">
    <property type="entry name" value="Trigger factor, C-terminal domain"/>
    <property type="match status" value="1"/>
</dbReference>